<dbReference type="EMBL" id="JAQQAF010000007">
    <property type="protein sequence ID" value="KAJ8471879.1"/>
    <property type="molecule type" value="Genomic_DNA"/>
</dbReference>
<dbReference type="Proteomes" id="UP001222027">
    <property type="component" value="Unassembled WGS sequence"/>
</dbReference>
<evidence type="ECO:0000313" key="2">
    <source>
        <dbReference type="Proteomes" id="UP001222027"/>
    </source>
</evidence>
<sequence>MSLPEVSQDELGLSGSDRRSIPVLGMGTGVLPFTPDQRAKMKLAILHAIELGYRQALPIRGSSRGSCRRAHHHLQALVQRRSPRPDPSRRPPEPQLLIAMQVTICSYIVNTPVSDRTWTSSIYNYLQSLKPGRSMAFPCKEQRHRSVRFDVSLGSNGGVSEAEEDRVDQVHWCQQLHAEEDCGAT</sequence>
<protein>
    <recommendedName>
        <fullName evidence="3">NADP-dependent oxidoreductase domain-containing protein</fullName>
    </recommendedName>
</protein>
<gene>
    <name evidence="1" type="ORF">OPV22_026222</name>
</gene>
<evidence type="ECO:0008006" key="3">
    <source>
        <dbReference type="Google" id="ProtNLM"/>
    </source>
</evidence>
<reference evidence="1 2" key="1">
    <citation type="submission" date="2022-12" db="EMBL/GenBank/DDBJ databases">
        <title>Chromosome-scale assembly of the Ensete ventricosum genome.</title>
        <authorList>
            <person name="Dussert Y."/>
            <person name="Stocks J."/>
            <person name="Wendawek A."/>
            <person name="Woldeyes F."/>
            <person name="Nichols R.A."/>
            <person name="Borrell J.S."/>
        </authorList>
    </citation>
    <scope>NUCLEOTIDE SEQUENCE [LARGE SCALE GENOMIC DNA]</scope>
    <source>
        <strain evidence="2">cv. Maze</strain>
        <tissue evidence="1">Seeds</tissue>
    </source>
</reference>
<accession>A0AAV8QF91</accession>
<evidence type="ECO:0000313" key="1">
    <source>
        <dbReference type="EMBL" id="KAJ8471879.1"/>
    </source>
</evidence>
<comment type="caution">
    <text evidence="1">The sequence shown here is derived from an EMBL/GenBank/DDBJ whole genome shotgun (WGS) entry which is preliminary data.</text>
</comment>
<dbReference type="AlphaFoldDB" id="A0AAV8QF91"/>
<proteinExistence type="predicted"/>
<keyword evidence="2" id="KW-1185">Reference proteome</keyword>
<organism evidence="1 2">
    <name type="scientific">Ensete ventricosum</name>
    <name type="common">Abyssinian banana</name>
    <name type="synonym">Musa ensete</name>
    <dbReference type="NCBI Taxonomy" id="4639"/>
    <lineage>
        <taxon>Eukaryota</taxon>
        <taxon>Viridiplantae</taxon>
        <taxon>Streptophyta</taxon>
        <taxon>Embryophyta</taxon>
        <taxon>Tracheophyta</taxon>
        <taxon>Spermatophyta</taxon>
        <taxon>Magnoliopsida</taxon>
        <taxon>Liliopsida</taxon>
        <taxon>Zingiberales</taxon>
        <taxon>Musaceae</taxon>
        <taxon>Ensete</taxon>
    </lineage>
</organism>
<name>A0AAV8QF91_ENSVE</name>